<organism evidence="2">
    <name type="scientific">Cacopsylla melanoneura</name>
    <dbReference type="NCBI Taxonomy" id="428564"/>
    <lineage>
        <taxon>Eukaryota</taxon>
        <taxon>Metazoa</taxon>
        <taxon>Ecdysozoa</taxon>
        <taxon>Arthropoda</taxon>
        <taxon>Hexapoda</taxon>
        <taxon>Insecta</taxon>
        <taxon>Pterygota</taxon>
        <taxon>Neoptera</taxon>
        <taxon>Paraneoptera</taxon>
        <taxon>Hemiptera</taxon>
        <taxon>Sternorrhyncha</taxon>
        <taxon>Psylloidea</taxon>
        <taxon>Psyllidae</taxon>
        <taxon>Psyllinae</taxon>
        <taxon>Cacopsylla</taxon>
    </lineage>
</organism>
<sequence>MKYVRFFLFVVILTEVNWSTRAMKKFLRFFFFFKIWEILYWNFNGFMHENDVTIYIPLILLIIISFNWLELELPSFEFQVHRQVIIGMRFMFIFLSCFYFNTILKNKFLPGISKKNILVSTHKHLGSLPKRSYIFD</sequence>
<keyword evidence="1" id="KW-0472">Membrane</keyword>
<feature type="transmembrane region" description="Helical" evidence="1">
    <location>
        <begin position="52"/>
        <end position="71"/>
    </location>
</feature>
<evidence type="ECO:0000313" key="2">
    <source>
        <dbReference type="EMBL" id="CAG6682503.1"/>
    </source>
</evidence>
<dbReference type="EMBL" id="HBUF01259538">
    <property type="protein sequence ID" value="CAG6682503.1"/>
    <property type="molecule type" value="Transcribed_RNA"/>
</dbReference>
<feature type="transmembrane region" description="Helical" evidence="1">
    <location>
        <begin position="83"/>
        <end position="104"/>
    </location>
</feature>
<accession>A0A8D8X4W9</accession>
<dbReference type="AlphaFoldDB" id="A0A8D8X4W9"/>
<proteinExistence type="predicted"/>
<evidence type="ECO:0000256" key="1">
    <source>
        <dbReference type="SAM" id="Phobius"/>
    </source>
</evidence>
<name>A0A8D8X4W9_9HEMI</name>
<keyword evidence="1" id="KW-0812">Transmembrane</keyword>
<protein>
    <submittedName>
        <fullName evidence="2">Uncharacterized protein</fullName>
    </submittedName>
</protein>
<reference evidence="2" key="1">
    <citation type="submission" date="2021-05" db="EMBL/GenBank/DDBJ databases">
        <authorList>
            <person name="Alioto T."/>
            <person name="Alioto T."/>
            <person name="Gomez Garrido J."/>
        </authorList>
    </citation>
    <scope>NUCLEOTIDE SEQUENCE</scope>
</reference>
<keyword evidence="1" id="KW-1133">Transmembrane helix</keyword>